<dbReference type="Pfam" id="PF00356">
    <property type="entry name" value="LacI"/>
    <property type="match status" value="1"/>
</dbReference>
<evidence type="ECO:0000256" key="4">
    <source>
        <dbReference type="SAM" id="MobiDB-lite"/>
    </source>
</evidence>
<dbReference type="GO" id="GO:0003700">
    <property type="term" value="F:DNA-binding transcription factor activity"/>
    <property type="evidence" value="ECO:0007669"/>
    <property type="project" value="TreeGrafter"/>
</dbReference>
<keyword evidence="2" id="KW-0238">DNA-binding</keyword>
<accession>A0A2M8QF30</accession>
<comment type="caution">
    <text evidence="6">The sequence shown here is derived from an EMBL/GenBank/DDBJ whole genome shotgun (WGS) entry which is preliminary data.</text>
</comment>
<dbReference type="InterPro" id="IPR010982">
    <property type="entry name" value="Lambda_DNA-bd_dom_sf"/>
</dbReference>
<dbReference type="InterPro" id="IPR046335">
    <property type="entry name" value="LacI/GalR-like_sensor"/>
</dbReference>
<dbReference type="CDD" id="cd01392">
    <property type="entry name" value="HTH_LacI"/>
    <property type="match status" value="1"/>
</dbReference>
<dbReference type="Proteomes" id="UP000230790">
    <property type="component" value="Unassembled WGS sequence"/>
</dbReference>
<gene>
    <name evidence="6" type="ORF">CUN48_03595</name>
</gene>
<evidence type="ECO:0000256" key="1">
    <source>
        <dbReference type="ARBA" id="ARBA00023015"/>
    </source>
</evidence>
<protein>
    <submittedName>
        <fullName evidence="6">Alanine racemase</fullName>
    </submittedName>
</protein>
<dbReference type="SMART" id="SM00354">
    <property type="entry name" value="HTH_LACI"/>
    <property type="match status" value="1"/>
</dbReference>
<dbReference type="PANTHER" id="PTHR30146:SF138">
    <property type="entry name" value="TRANSCRIPTIONAL REGULATORY PROTEIN"/>
    <property type="match status" value="1"/>
</dbReference>
<dbReference type="Gene3D" id="3.40.50.2300">
    <property type="match status" value="2"/>
</dbReference>
<organism evidence="6 7">
    <name type="scientific">Candidatus Thermofonsia Clade 3 bacterium</name>
    <dbReference type="NCBI Taxonomy" id="2364212"/>
    <lineage>
        <taxon>Bacteria</taxon>
        <taxon>Bacillati</taxon>
        <taxon>Chloroflexota</taxon>
        <taxon>Candidatus Thermofontia</taxon>
        <taxon>Candidatus Thermofonsia Clade 3</taxon>
    </lineage>
</organism>
<evidence type="ECO:0000256" key="3">
    <source>
        <dbReference type="ARBA" id="ARBA00023163"/>
    </source>
</evidence>
<evidence type="ECO:0000256" key="2">
    <source>
        <dbReference type="ARBA" id="ARBA00023125"/>
    </source>
</evidence>
<name>A0A2M8QF30_9CHLR</name>
<dbReference type="Pfam" id="PF13377">
    <property type="entry name" value="Peripla_BP_3"/>
    <property type="match status" value="1"/>
</dbReference>
<proteinExistence type="predicted"/>
<dbReference type="AlphaFoldDB" id="A0A2M8QF30"/>
<evidence type="ECO:0000313" key="6">
    <source>
        <dbReference type="EMBL" id="PJF48416.1"/>
    </source>
</evidence>
<dbReference type="SUPFAM" id="SSF47413">
    <property type="entry name" value="lambda repressor-like DNA-binding domains"/>
    <property type="match status" value="1"/>
</dbReference>
<dbReference type="PANTHER" id="PTHR30146">
    <property type="entry name" value="LACI-RELATED TRANSCRIPTIONAL REPRESSOR"/>
    <property type="match status" value="1"/>
</dbReference>
<reference evidence="6 7" key="1">
    <citation type="submission" date="2017-11" db="EMBL/GenBank/DDBJ databases">
        <title>Evolution of Phototrophy in the Chloroflexi Phylum Driven by Horizontal Gene Transfer.</title>
        <authorList>
            <person name="Ward L.M."/>
            <person name="Hemp J."/>
            <person name="Shih P.M."/>
            <person name="Mcglynn S.E."/>
            <person name="Fischer W."/>
        </authorList>
    </citation>
    <scope>NUCLEOTIDE SEQUENCE [LARGE SCALE GENOMIC DNA]</scope>
    <source>
        <strain evidence="6">JP3_7</strain>
    </source>
</reference>
<dbReference type="GO" id="GO:0000976">
    <property type="term" value="F:transcription cis-regulatory region binding"/>
    <property type="evidence" value="ECO:0007669"/>
    <property type="project" value="TreeGrafter"/>
</dbReference>
<dbReference type="EMBL" id="PGTN01000015">
    <property type="protein sequence ID" value="PJF48416.1"/>
    <property type="molecule type" value="Genomic_DNA"/>
</dbReference>
<dbReference type="CDD" id="cd06279">
    <property type="entry name" value="PBP1_LacI-like"/>
    <property type="match status" value="1"/>
</dbReference>
<evidence type="ECO:0000313" key="7">
    <source>
        <dbReference type="Proteomes" id="UP000230790"/>
    </source>
</evidence>
<sequence length="373" mass="40366">MTERNPAAEALPDRAYGSGSRARRRSVHSHKVTIGDIARHAGVSKTAVSFAFNKPGRLSAETTRHILDVARELGYTPNPVARSLNTRRTHALGVIVPQDIPTVLSNPFFAELMSGIGEVCKVEGMSLVIVPPMRGSLVEATYAALVDGCIVTGLSAEDKVVRALRMRRIPFVMLDADAPDDIASVQVDDSRGAYLAMKHVLDLGHRRIAIATFEPFTGRVEDYTGTLRHRFSGYQAALTEVGMLLCSPGIHVIECSCDVAGGQRAFQLLTKLRPQPTAVIALSDVIAFGVIAAAHCAGVRVPEDLSVVGFDDIEASHLLRPALTTVRQPTREKGRQAAEMFIQMLHAEGAAKPRHVMLPVELVVRESSARTTR</sequence>
<feature type="compositionally biased region" description="Basic residues" evidence="4">
    <location>
        <begin position="21"/>
        <end position="30"/>
    </location>
</feature>
<dbReference type="Gene3D" id="1.10.260.40">
    <property type="entry name" value="lambda repressor-like DNA-binding domains"/>
    <property type="match status" value="1"/>
</dbReference>
<dbReference type="InterPro" id="IPR000843">
    <property type="entry name" value="HTH_LacI"/>
</dbReference>
<feature type="region of interest" description="Disordered" evidence="4">
    <location>
        <begin position="1"/>
        <end position="30"/>
    </location>
</feature>
<evidence type="ECO:0000259" key="5">
    <source>
        <dbReference type="PROSITE" id="PS50932"/>
    </source>
</evidence>
<dbReference type="PROSITE" id="PS50932">
    <property type="entry name" value="HTH_LACI_2"/>
    <property type="match status" value="1"/>
</dbReference>
<dbReference type="SUPFAM" id="SSF53822">
    <property type="entry name" value="Periplasmic binding protein-like I"/>
    <property type="match status" value="1"/>
</dbReference>
<dbReference type="InterPro" id="IPR028082">
    <property type="entry name" value="Peripla_BP_I"/>
</dbReference>
<keyword evidence="3" id="KW-0804">Transcription</keyword>
<feature type="domain" description="HTH lacI-type" evidence="5">
    <location>
        <begin position="32"/>
        <end position="86"/>
    </location>
</feature>
<keyword evidence="1" id="KW-0805">Transcription regulation</keyword>